<dbReference type="GO" id="GO:0016757">
    <property type="term" value="F:glycosyltransferase activity"/>
    <property type="evidence" value="ECO:0007669"/>
    <property type="project" value="UniProtKB-KW"/>
</dbReference>
<evidence type="ECO:0000256" key="3">
    <source>
        <dbReference type="ARBA" id="ARBA00022679"/>
    </source>
</evidence>
<evidence type="ECO:0000256" key="4">
    <source>
        <dbReference type="ARBA" id="ARBA00022922"/>
    </source>
</evidence>
<evidence type="ECO:0000313" key="7">
    <source>
        <dbReference type="Proteomes" id="UP000265515"/>
    </source>
</evidence>
<keyword evidence="3" id="KW-0808">Transferase</keyword>
<gene>
    <name evidence="6" type="ORF">CBR_g69054</name>
</gene>
<dbReference type="SUPFAM" id="SSF53756">
    <property type="entry name" value="UDP-Glycosyltransferase/glycogen phosphorylase"/>
    <property type="match status" value="1"/>
</dbReference>
<dbReference type="AlphaFoldDB" id="A0A388MFS6"/>
<evidence type="ECO:0000259" key="5">
    <source>
        <dbReference type="Pfam" id="PF08323"/>
    </source>
</evidence>
<dbReference type="Pfam" id="PF08323">
    <property type="entry name" value="Glyco_transf_5"/>
    <property type="match status" value="1"/>
</dbReference>
<evidence type="ECO:0000256" key="2">
    <source>
        <dbReference type="ARBA" id="ARBA00022676"/>
    </source>
</evidence>
<dbReference type="EMBL" id="BFEA01001684">
    <property type="protein sequence ID" value="GBG93411.1"/>
    <property type="molecule type" value="Genomic_DNA"/>
</dbReference>
<dbReference type="InterPro" id="IPR013534">
    <property type="entry name" value="Starch_synth_cat_dom"/>
</dbReference>
<feature type="domain" description="Starch synthase catalytic" evidence="5">
    <location>
        <begin position="144"/>
        <end position="191"/>
    </location>
</feature>
<keyword evidence="7" id="KW-1185">Reference proteome</keyword>
<keyword evidence="4" id="KW-0750">Starch biosynthesis</keyword>
<comment type="pathway">
    <text evidence="1">Glycan biosynthesis; starch biosynthesis.</text>
</comment>
<dbReference type="GO" id="GO:0019252">
    <property type="term" value="P:starch biosynthetic process"/>
    <property type="evidence" value="ECO:0007669"/>
    <property type="project" value="UniProtKB-UniPathway"/>
</dbReference>
<proteinExistence type="predicted"/>
<accession>A0A388MFS6</accession>
<dbReference type="Gramene" id="GBG93411">
    <property type="protein sequence ID" value="GBG93411"/>
    <property type="gene ID" value="CBR_g69054"/>
</dbReference>
<sequence>MDHLACPCVALASARHLLATLSAVDGCHLQCHSLCVARKSSGSRTVCPNLSTTVVDGSGTRHMRQSNAIGGRGLPMPVAGNGPRGHRAIVVSASVETPGMSGAQRHDGVSTLPTAESSNRAMLKTGAVDGLPFLVPDMAKMSLVFVGAEAAPWSKVGGLGDVMGALPATLAARGHRVMTISPRYDQYQDAWDTAVTAE</sequence>
<dbReference type="STRING" id="69332.A0A388MFS6"/>
<protein>
    <recommendedName>
        <fullName evidence="5">Starch synthase catalytic domain-containing protein</fullName>
    </recommendedName>
</protein>
<reference evidence="6 7" key="1">
    <citation type="journal article" date="2018" name="Cell">
        <title>The Chara Genome: Secondary Complexity and Implications for Plant Terrestrialization.</title>
        <authorList>
            <person name="Nishiyama T."/>
            <person name="Sakayama H."/>
            <person name="Vries J.D."/>
            <person name="Buschmann H."/>
            <person name="Saint-Marcoux D."/>
            <person name="Ullrich K.K."/>
            <person name="Haas F.B."/>
            <person name="Vanderstraeten L."/>
            <person name="Becker D."/>
            <person name="Lang D."/>
            <person name="Vosolsobe S."/>
            <person name="Rombauts S."/>
            <person name="Wilhelmsson P.K.I."/>
            <person name="Janitza P."/>
            <person name="Kern R."/>
            <person name="Heyl A."/>
            <person name="Rumpler F."/>
            <person name="Villalobos L.I.A.C."/>
            <person name="Clay J.M."/>
            <person name="Skokan R."/>
            <person name="Toyoda A."/>
            <person name="Suzuki Y."/>
            <person name="Kagoshima H."/>
            <person name="Schijlen E."/>
            <person name="Tajeshwar N."/>
            <person name="Catarino B."/>
            <person name="Hetherington A.J."/>
            <person name="Saltykova A."/>
            <person name="Bonnot C."/>
            <person name="Breuninger H."/>
            <person name="Symeonidi A."/>
            <person name="Radhakrishnan G.V."/>
            <person name="Van Nieuwerburgh F."/>
            <person name="Deforce D."/>
            <person name="Chang C."/>
            <person name="Karol K.G."/>
            <person name="Hedrich R."/>
            <person name="Ulvskov P."/>
            <person name="Glockner G."/>
            <person name="Delwiche C.F."/>
            <person name="Petrasek J."/>
            <person name="Van de Peer Y."/>
            <person name="Friml J."/>
            <person name="Beilby M."/>
            <person name="Dolan L."/>
            <person name="Kohara Y."/>
            <person name="Sugano S."/>
            <person name="Fujiyama A."/>
            <person name="Delaux P.-M."/>
            <person name="Quint M."/>
            <person name="TheiBen G."/>
            <person name="Hagemann M."/>
            <person name="Harholt J."/>
            <person name="Dunand C."/>
            <person name="Zachgo S."/>
            <person name="Langdale J."/>
            <person name="Maumus F."/>
            <person name="Straeten D.V.D."/>
            <person name="Gould S.B."/>
            <person name="Rensing S.A."/>
        </authorList>
    </citation>
    <scope>NUCLEOTIDE SEQUENCE [LARGE SCALE GENOMIC DNA]</scope>
    <source>
        <strain evidence="6 7">S276</strain>
    </source>
</reference>
<name>A0A388MFS6_CHABU</name>
<keyword evidence="2" id="KW-0328">Glycosyltransferase</keyword>
<evidence type="ECO:0000313" key="6">
    <source>
        <dbReference type="EMBL" id="GBG93411.1"/>
    </source>
</evidence>
<dbReference type="PANTHER" id="PTHR45825:SF3">
    <property type="entry name" value="GRANULE-BOUND STARCH SYNTHASE 1, CHLOROPLASTIC_AMYLOPLASTIC"/>
    <property type="match status" value="1"/>
</dbReference>
<comment type="caution">
    <text evidence="6">The sequence shown here is derived from an EMBL/GenBank/DDBJ whole genome shotgun (WGS) entry which is preliminary data.</text>
</comment>
<dbReference type="Gene3D" id="3.40.50.2000">
    <property type="entry name" value="Glycogen Phosphorylase B"/>
    <property type="match status" value="1"/>
</dbReference>
<organism evidence="6 7">
    <name type="scientific">Chara braunii</name>
    <name type="common">Braun's stonewort</name>
    <dbReference type="NCBI Taxonomy" id="69332"/>
    <lineage>
        <taxon>Eukaryota</taxon>
        <taxon>Viridiplantae</taxon>
        <taxon>Streptophyta</taxon>
        <taxon>Charophyceae</taxon>
        <taxon>Charales</taxon>
        <taxon>Characeae</taxon>
        <taxon>Chara</taxon>
    </lineage>
</organism>
<dbReference type="UniPathway" id="UPA00152"/>
<dbReference type="PANTHER" id="PTHR45825">
    <property type="entry name" value="GRANULE-BOUND STARCH SYNTHASE 1, CHLOROPLASTIC/AMYLOPLASTIC"/>
    <property type="match status" value="1"/>
</dbReference>
<feature type="non-terminal residue" evidence="6">
    <location>
        <position position="198"/>
    </location>
</feature>
<dbReference type="Proteomes" id="UP000265515">
    <property type="component" value="Unassembled WGS sequence"/>
</dbReference>
<evidence type="ECO:0000256" key="1">
    <source>
        <dbReference type="ARBA" id="ARBA00004727"/>
    </source>
</evidence>